<dbReference type="Proteomes" id="UP001278571">
    <property type="component" value="Unassembled WGS sequence"/>
</dbReference>
<accession>A0ABU4K0X8</accession>
<evidence type="ECO:0000256" key="1">
    <source>
        <dbReference type="SAM" id="SignalP"/>
    </source>
</evidence>
<protein>
    <recommendedName>
        <fullName evidence="4">Lipoprotein</fullName>
    </recommendedName>
</protein>
<dbReference type="RefSeq" id="WP_319007767.1">
    <property type="nucleotide sequence ID" value="NZ_JAWJZF010000181.1"/>
</dbReference>
<organism evidence="2 3">
    <name type="scientific">Streptomyces roseolus</name>
    <dbReference type="NCBI Taxonomy" id="67358"/>
    <lineage>
        <taxon>Bacteria</taxon>
        <taxon>Bacillati</taxon>
        <taxon>Actinomycetota</taxon>
        <taxon>Actinomycetes</taxon>
        <taxon>Kitasatosporales</taxon>
        <taxon>Streptomycetaceae</taxon>
        <taxon>Streptomyces</taxon>
    </lineage>
</organism>
<keyword evidence="1" id="KW-0732">Signal</keyword>
<feature type="chain" id="PRO_5046000739" description="Lipoprotein" evidence="1">
    <location>
        <begin position="25"/>
        <end position="214"/>
    </location>
</feature>
<feature type="signal peptide" evidence="1">
    <location>
        <begin position="1"/>
        <end position="24"/>
    </location>
</feature>
<reference evidence="2 3" key="1">
    <citation type="submission" date="2023-10" db="EMBL/GenBank/DDBJ databases">
        <authorList>
            <person name="Wang X.X."/>
        </authorList>
    </citation>
    <scope>NUCLEOTIDE SEQUENCE [LARGE SCALE GENOMIC DNA]</scope>
    <source>
        <strain evidence="2 3">NBRC 12816</strain>
    </source>
</reference>
<comment type="caution">
    <text evidence="2">The sequence shown here is derived from an EMBL/GenBank/DDBJ whole genome shotgun (WGS) entry which is preliminary data.</text>
</comment>
<proteinExistence type="predicted"/>
<evidence type="ECO:0008006" key="4">
    <source>
        <dbReference type="Google" id="ProtNLM"/>
    </source>
</evidence>
<dbReference type="PROSITE" id="PS51257">
    <property type="entry name" value="PROKAR_LIPOPROTEIN"/>
    <property type="match status" value="1"/>
</dbReference>
<sequence length="214" mass="21554">MKSTKHWMAAGAVAALLAGTAACSSGGDARATATARPTGATEGATATACASGTYVWFNVAQRDVLTGIAEKQVLGKGGGKLTEPIRRLHTPRVAVDTETGPKVDAAAALRSLGRHIGGAGGDAAFSEVGRPAPDVDGNVTHVDGPGTFVEYTYVREVVADFRLTCPGGEPSTGRALSHLVDGTGILDCAEPPKALEDGTVAQAAARLSCGATKV</sequence>
<evidence type="ECO:0000313" key="2">
    <source>
        <dbReference type="EMBL" id="MDX2291184.1"/>
    </source>
</evidence>
<keyword evidence="3" id="KW-1185">Reference proteome</keyword>
<evidence type="ECO:0000313" key="3">
    <source>
        <dbReference type="Proteomes" id="UP001278571"/>
    </source>
</evidence>
<dbReference type="EMBL" id="JAWJZF010000181">
    <property type="protein sequence ID" value="MDX2291184.1"/>
    <property type="molecule type" value="Genomic_DNA"/>
</dbReference>
<gene>
    <name evidence="2" type="ORF">R2363_03210</name>
</gene>
<name>A0ABU4K0X8_9ACTN</name>